<dbReference type="PANTHER" id="PTHR37467">
    <property type="entry name" value="EXPORTED CALCIUM-BINDING GLYCOPROTEIN-RELATED"/>
    <property type="match status" value="1"/>
</dbReference>
<reference evidence="7 8" key="1">
    <citation type="submission" date="2024-02" db="EMBL/GenBank/DDBJ databases">
        <authorList>
            <person name="Saticioglu I.B."/>
        </authorList>
    </citation>
    <scope>NUCLEOTIDE SEQUENCE [LARGE SCALE GENOMIC DNA]</scope>
    <source>
        <strain evidence="7 8">Mu-80</strain>
    </source>
</reference>
<dbReference type="Proteomes" id="UP001371224">
    <property type="component" value="Unassembled WGS sequence"/>
</dbReference>
<dbReference type="PANTHER" id="PTHR37467:SF1">
    <property type="entry name" value="EXPORTED CALCIUM-BINDING GLYCOPROTEIN"/>
    <property type="match status" value="1"/>
</dbReference>
<evidence type="ECO:0000256" key="4">
    <source>
        <dbReference type="ARBA" id="ARBA00022837"/>
    </source>
</evidence>
<feature type="transmembrane region" description="Helical" evidence="6">
    <location>
        <begin position="27"/>
        <end position="49"/>
    </location>
</feature>
<evidence type="ECO:0000256" key="1">
    <source>
        <dbReference type="ARBA" id="ARBA00004613"/>
    </source>
</evidence>
<gene>
    <name evidence="7" type="ORF">WDU99_14100</name>
</gene>
<proteinExistence type="predicted"/>
<dbReference type="InterPro" id="IPR053180">
    <property type="entry name" value="Ca-binding_acidic-repeat"/>
</dbReference>
<evidence type="ECO:0000313" key="8">
    <source>
        <dbReference type="Proteomes" id="UP001371224"/>
    </source>
</evidence>
<dbReference type="RefSeq" id="WP_337333087.1">
    <property type="nucleotide sequence ID" value="NZ_JBBDGM010000013.1"/>
</dbReference>
<comment type="caution">
    <text evidence="7">The sequence shown here is derived from an EMBL/GenBank/DDBJ whole genome shotgun (WGS) entry which is preliminary data.</text>
</comment>
<keyword evidence="8" id="KW-1185">Reference proteome</keyword>
<keyword evidence="6" id="KW-0812">Transmembrane</keyword>
<dbReference type="InterPro" id="IPR028974">
    <property type="entry name" value="TSP_type-3_rpt"/>
</dbReference>
<evidence type="ECO:0000256" key="5">
    <source>
        <dbReference type="SAM" id="MobiDB-lite"/>
    </source>
</evidence>
<evidence type="ECO:0000256" key="6">
    <source>
        <dbReference type="SAM" id="Phobius"/>
    </source>
</evidence>
<evidence type="ECO:0000256" key="3">
    <source>
        <dbReference type="ARBA" id="ARBA00022729"/>
    </source>
</evidence>
<organism evidence="7 8">
    <name type="scientific">Microbacterium bandirmense</name>
    <dbReference type="NCBI Taxonomy" id="3122050"/>
    <lineage>
        <taxon>Bacteria</taxon>
        <taxon>Bacillati</taxon>
        <taxon>Actinomycetota</taxon>
        <taxon>Actinomycetes</taxon>
        <taxon>Micrococcales</taxon>
        <taxon>Microbacteriaceae</taxon>
        <taxon>Microbacterium</taxon>
    </lineage>
</organism>
<keyword evidence="2" id="KW-0964">Secreted</keyword>
<protein>
    <submittedName>
        <fullName evidence="7">Uncharacterized protein</fullName>
    </submittedName>
</protein>
<feature type="region of interest" description="Disordered" evidence="5">
    <location>
        <begin position="1"/>
        <end position="23"/>
    </location>
</feature>
<evidence type="ECO:0000313" key="7">
    <source>
        <dbReference type="EMBL" id="MEJ1089444.1"/>
    </source>
</evidence>
<comment type="subcellular location">
    <subcellularLocation>
        <location evidence="1">Secreted</location>
    </subcellularLocation>
</comment>
<dbReference type="Gene3D" id="4.10.1080.10">
    <property type="entry name" value="TSP type-3 repeat"/>
    <property type="match status" value="1"/>
</dbReference>
<evidence type="ECO:0000256" key="2">
    <source>
        <dbReference type="ARBA" id="ARBA00022525"/>
    </source>
</evidence>
<sequence>MTKSGVIGEDASTSSRPTKRPKRGRRLLTLGLVAGAIVVALVVGGVVYMTRADSDQDGLADLVELPGWTTVDGRTYSTNPYAVDTDGDGLTDAEEAGEVVSEPGAETLYAGVSDPTKADSDDDGLEDLLEVSGWLTIQGAVYRTDPLDPDTDGDGLTDAQEAGPAEQGADGHVEFAPISDPGVVDTDGDGLSDAVEADLSIDAFSRDTDNDQLDDYREVEVLGTDPADADTDGDSLSDGFEVANAESRGLDPLWKDEQLDPATIAWEVAQGAIVGELAPGDSLPWLIGNVASSGASLVPVVGTAIGTVADVRDTIGSAIHADWVGAGLSASSLVPYVGDTGAVAGKVAKFVDRVPTLAVAAGAAVVALKWVPDEVKATVVRLVNKKSDDLAAAGMTDEAMVALQMGKTSLDDLADAMKRPGHVNVDGPNPGFMATGTDGEDYVAHFYHASTPGVDLQVVLPTANCVEVCNAVARRIDVLADGVAHESKVGRVSLTAEIRKQIESDVHLIQNGDIQEAHWHFFASDVTKKMGPTKPLLDFLEEKGIKYTIHLPTEG</sequence>
<dbReference type="CDD" id="cd20742">
    <property type="entry name" value="FIX_vWA-like"/>
    <property type="match status" value="1"/>
</dbReference>
<feature type="region of interest" description="Disordered" evidence="5">
    <location>
        <begin position="144"/>
        <end position="191"/>
    </location>
</feature>
<dbReference type="InterPro" id="IPR059100">
    <property type="entry name" value="TSP3_bac"/>
</dbReference>
<name>A0ABU8LDP0_9MICO</name>
<keyword evidence="3" id="KW-0732">Signal</keyword>
<feature type="region of interest" description="Disordered" evidence="5">
    <location>
        <begin position="103"/>
        <end position="122"/>
    </location>
</feature>
<accession>A0ABU8LDP0</accession>
<dbReference type="EMBL" id="JBBDGM010000013">
    <property type="protein sequence ID" value="MEJ1089444.1"/>
    <property type="molecule type" value="Genomic_DNA"/>
</dbReference>
<keyword evidence="6" id="KW-0472">Membrane</keyword>
<dbReference type="Pfam" id="PF18884">
    <property type="entry name" value="TSP3_bac"/>
    <property type="match status" value="5"/>
</dbReference>
<keyword evidence="4" id="KW-0106">Calcium</keyword>
<keyword evidence="6" id="KW-1133">Transmembrane helix</keyword>